<dbReference type="InterPro" id="IPR005754">
    <property type="entry name" value="Sortase"/>
</dbReference>
<keyword evidence="3" id="KW-0812">Transmembrane</keyword>
<dbReference type="NCBIfam" id="TIGR01076">
    <property type="entry name" value="sortase_fam"/>
    <property type="match status" value="1"/>
</dbReference>
<feature type="transmembrane region" description="Helical" evidence="3">
    <location>
        <begin position="219"/>
        <end position="237"/>
    </location>
</feature>
<evidence type="ECO:0000256" key="3">
    <source>
        <dbReference type="SAM" id="Phobius"/>
    </source>
</evidence>
<feature type="active site" description="Acyl-thioester intermediate" evidence="2">
    <location>
        <position position="422"/>
    </location>
</feature>
<dbReference type="KEGG" id="xya:ET471_15580"/>
<dbReference type="SUPFAM" id="SSF63817">
    <property type="entry name" value="Sortase"/>
    <property type="match status" value="1"/>
</dbReference>
<accession>A0A4P6F8Q6</accession>
<dbReference type="GO" id="GO:0016787">
    <property type="term" value="F:hydrolase activity"/>
    <property type="evidence" value="ECO:0007669"/>
    <property type="project" value="UniProtKB-KW"/>
</dbReference>
<dbReference type="Proteomes" id="UP000292118">
    <property type="component" value="Chromosome"/>
</dbReference>
<dbReference type="InterPro" id="IPR023365">
    <property type="entry name" value="Sortase_dom-sf"/>
</dbReference>
<dbReference type="Pfam" id="PF04203">
    <property type="entry name" value="Sortase"/>
    <property type="match status" value="1"/>
</dbReference>
<feature type="active site" description="Proton donor/acceptor" evidence="2">
    <location>
        <position position="352"/>
    </location>
</feature>
<keyword evidence="3" id="KW-0472">Membrane</keyword>
<dbReference type="Gene3D" id="2.40.260.10">
    <property type="entry name" value="Sortase"/>
    <property type="match status" value="1"/>
</dbReference>
<evidence type="ECO:0000313" key="5">
    <source>
        <dbReference type="Proteomes" id="UP000292118"/>
    </source>
</evidence>
<evidence type="ECO:0000256" key="2">
    <source>
        <dbReference type="PIRSR" id="PIRSR605754-1"/>
    </source>
</evidence>
<keyword evidence="5" id="KW-1185">Reference proteome</keyword>
<evidence type="ECO:0000256" key="1">
    <source>
        <dbReference type="ARBA" id="ARBA00022801"/>
    </source>
</evidence>
<reference evidence="4 5" key="1">
    <citation type="submission" date="2019-01" db="EMBL/GenBank/DDBJ databases">
        <title>Genome sequencing of strain FW10M-9.</title>
        <authorList>
            <person name="Heo J."/>
            <person name="Kim S.-J."/>
            <person name="Kim J.-S."/>
            <person name="Hong S.-B."/>
            <person name="Kwon S.-W."/>
        </authorList>
    </citation>
    <scope>NUCLEOTIDE SEQUENCE [LARGE SCALE GENOMIC DNA]</scope>
    <source>
        <strain evidence="4 5">FW10M-9</strain>
    </source>
</reference>
<keyword evidence="1" id="KW-0378">Hydrolase</keyword>
<proteinExistence type="predicted"/>
<dbReference type="RefSeq" id="WP_129189794.1">
    <property type="nucleotide sequence ID" value="NZ_CP035493.1"/>
</dbReference>
<sequence length="451" mass="45448">MTEVRVGQPVDVTLAGWPAGVVSVALCGAGAAAGSADCATAQSTVVVVGEDGTGTGTLLGVAPPSSCPCVVRATTLTGQVTATLPVVVPDVATGAVAPRPMTVVPTSRLVVAAAAERVGGWRGAVVAALGGPADYRVAVTVQNAGDLASTARTVDVVAGRDSLGGEVVGRLDVAAVDPGDALTRELVVRVPAPLAGAYVLHGELDPADHGSVFVAEVESWPVVPAAVVLFLAAWLLLRRRVLRAVAVTALVGALVVAGHWGLTRWLEHSRAERAQAALLAGFAPALTSDETPAAPAEPVTGDLVGVLRIPALDGLQLAVVEGVVPEQLRRGPGHYPGTALPGQVGNVVVAGHNARSGAGAPFVDLHELVAGDEIRFETPQGTWTYTVTGTRVVPPAAVSVLLPVRDRPQAVPTTSQLTLVTCDYSLGGSTNRLVVEAELAEAGPAGRAVGG</sequence>
<evidence type="ECO:0000313" key="4">
    <source>
        <dbReference type="EMBL" id="QAY71273.1"/>
    </source>
</evidence>
<dbReference type="InterPro" id="IPR042003">
    <property type="entry name" value="Sortase_E"/>
</dbReference>
<dbReference type="CDD" id="cd05830">
    <property type="entry name" value="Sortase_E"/>
    <property type="match status" value="1"/>
</dbReference>
<dbReference type="OrthoDB" id="5242879at2"/>
<feature type="transmembrane region" description="Helical" evidence="3">
    <location>
        <begin position="244"/>
        <end position="262"/>
    </location>
</feature>
<dbReference type="AlphaFoldDB" id="A0A4P6F8Q6"/>
<gene>
    <name evidence="4" type="ORF">ET471_15580</name>
</gene>
<organism evidence="4 5">
    <name type="scientific">Xylanimonas protaetiae</name>
    <dbReference type="NCBI Taxonomy" id="2509457"/>
    <lineage>
        <taxon>Bacteria</taxon>
        <taxon>Bacillati</taxon>
        <taxon>Actinomycetota</taxon>
        <taxon>Actinomycetes</taxon>
        <taxon>Micrococcales</taxon>
        <taxon>Promicromonosporaceae</taxon>
        <taxon>Xylanimonas</taxon>
    </lineage>
</organism>
<name>A0A4P6F8Q6_9MICO</name>
<dbReference type="EMBL" id="CP035493">
    <property type="protein sequence ID" value="QAY71273.1"/>
    <property type="molecule type" value="Genomic_DNA"/>
</dbReference>
<keyword evidence="3" id="KW-1133">Transmembrane helix</keyword>
<protein>
    <submittedName>
        <fullName evidence="4">Class E sortase</fullName>
    </submittedName>
</protein>